<evidence type="ECO:0000313" key="3">
    <source>
        <dbReference type="Proteomes" id="UP000603940"/>
    </source>
</evidence>
<gene>
    <name evidence="2" type="ORF">IBL25_26110</name>
</gene>
<evidence type="ECO:0000313" key="2">
    <source>
        <dbReference type="EMBL" id="MBC9180426.1"/>
    </source>
</evidence>
<organism evidence="2 3">
    <name type="scientific">Pseudoroseomonas ludipueritiae</name>
    <dbReference type="NCBI Taxonomy" id="198093"/>
    <lineage>
        <taxon>Bacteria</taxon>
        <taxon>Pseudomonadati</taxon>
        <taxon>Pseudomonadota</taxon>
        <taxon>Alphaproteobacteria</taxon>
        <taxon>Acetobacterales</taxon>
        <taxon>Acetobacteraceae</taxon>
        <taxon>Pseudoroseomonas</taxon>
    </lineage>
</organism>
<dbReference type="RefSeq" id="WP_187781344.1">
    <property type="nucleotide sequence ID" value="NZ_JBHTKP010000028.1"/>
</dbReference>
<accession>A0ABR7RFM8</accession>
<reference evidence="2 3" key="1">
    <citation type="journal article" date="2009" name="Int. J. Syst. Evol. Microbiol.">
        <title>Transfer of Teichococcus ludipueritiae and Muricoccus roseus to the genus Roseomonas, as Roseomonas ludipueritiae comb. nov. and Roseomonas rosea comb. nov., respectively, and emended description of the genus Roseomonas.</title>
        <authorList>
            <person name="Sanchez-Porro C."/>
            <person name="Gallego V."/>
            <person name="Busse H.J."/>
            <person name="Kampfer P."/>
            <person name="Ventosa A."/>
        </authorList>
    </citation>
    <scope>NUCLEOTIDE SEQUENCE [LARGE SCALE GENOMIC DNA]</scope>
    <source>
        <strain evidence="2 3">DSM 14915</strain>
    </source>
</reference>
<comment type="caution">
    <text evidence="2">The sequence shown here is derived from an EMBL/GenBank/DDBJ whole genome shotgun (WGS) entry which is preliminary data.</text>
</comment>
<sequence>MATQSPAAARMLPHLRLPAALGLVLLSLSGCSMVSSRASAPSAMASPPMEDLPARPADPLAAFAARAQLGQEELVGSPPVPVRVVRTYNSGGGRPCRQLLLGAMATGRQALYCEATPGQWEAVRPLLQNGPPIRP</sequence>
<dbReference type="EMBL" id="JACTUZ010000332">
    <property type="protein sequence ID" value="MBC9180426.1"/>
    <property type="molecule type" value="Genomic_DNA"/>
</dbReference>
<name>A0ABR7RFM8_9PROT</name>
<dbReference type="Proteomes" id="UP000603940">
    <property type="component" value="Unassembled WGS sequence"/>
</dbReference>
<evidence type="ECO:0008006" key="4">
    <source>
        <dbReference type="Google" id="ProtNLM"/>
    </source>
</evidence>
<proteinExistence type="predicted"/>
<protein>
    <recommendedName>
        <fullName evidence="4">Surface antigen domain-containing protein</fullName>
    </recommendedName>
</protein>
<feature type="region of interest" description="Disordered" evidence="1">
    <location>
        <begin position="37"/>
        <end position="57"/>
    </location>
</feature>
<keyword evidence="3" id="KW-1185">Reference proteome</keyword>
<evidence type="ECO:0000256" key="1">
    <source>
        <dbReference type="SAM" id="MobiDB-lite"/>
    </source>
</evidence>